<accession>A0A438IKD2</accession>
<protein>
    <submittedName>
        <fullName evidence="1">Retrovirus-related Pol polyprotein from transposon TNT 1-94</fullName>
    </submittedName>
</protein>
<gene>
    <name evidence="1" type="primary">POLX_69</name>
    <name evidence="1" type="ORF">CK203_029939</name>
</gene>
<name>A0A438IKD2_VITVI</name>
<dbReference type="PANTHER" id="PTHR11439">
    <property type="entry name" value="GAG-POL-RELATED RETROTRANSPOSON"/>
    <property type="match status" value="1"/>
</dbReference>
<dbReference type="EMBL" id="QGNW01000103">
    <property type="protein sequence ID" value="RVW97189.1"/>
    <property type="molecule type" value="Genomic_DNA"/>
</dbReference>
<dbReference type="AlphaFoldDB" id="A0A438IKD2"/>
<comment type="caution">
    <text evidence="1">The sequence shown here is derived from an EMBL/GenBank/DDBJ whole genome shotgun (WGS) entry which is preliminary data.</text>
</comment>
<organism evidence="1 2">
    <name type="scientific">Vitis vinifera</name>
    <name type="common">Grape</name>
    <dbReference type="NCBI Taxonomy" id="29760"/>
    <lineage>
        <taxon>Eukaryota</taxon>
        <taxon>Viridiplantae</taxon>
        <taxon>Streptophyta</taxon>
        <taxon>Embryophyta</taxon>
        <taxon>Tracheophyta</taxon>
        <taxon>Spermatophyta</taxon>
        <taxon>Magnoliopsida</taxon>
        <taxon>eudicotyledons</taxon>
        <taxon>Gunneridae</taxon>
        <taxon>Pentapetalae</taxon>
        <taxon>rosids</taxon>
        <taxon>Vitales</taxon>
        <taxon>Vitaceae</taxon>
        <taxon>Viteae</taxon>
        <taxon>Vitis</taxon>
    </lineage>
</organism>
<dbReference type="PANTHER" id="PTHR11439:SF467">
    <property type="entry name" value="INTEGRASE CATALYTIC DOMAIN-CONTAINING PROTEIN"/>
    <property type="match status" value="1"/>
</dbReference>
<proteinExistence type="predicted"/>
<sequence length="190" mass="21931">MDTRSGETWDVSLSLALHKRVDEYMLHIGFTRTSGNISEIEIMKLLLQAEFEMKDIGPAQKFYWMEITRDRQKGEVYGDLAYAVSLVSRFMGNPGRTHWEALKWILRYLKGTKTTCLIYKAGSRGDNAKYKKISRTYFSASVACGRVSALVQFCFSRQSSQSNYSHLRLRGSQSHNYSRLHGTMVVKHRR</sequence>
<dbReference type="Proteomes" id="UP000288805">
    <property type="component" value="Unassembled WGS sequence"/>
</dbReference>
<evidence type="ECO:0000313" key="2">
    <source>
        <dbReference type="Proteomes" id="UP000288805"/>
    </source>
</evidence>
<evidence type="ECO:0000313" key="1">
    <source>
        <dbReference type="EMBL" id="RVW97189.1"/>
    </source>
</evidence>
<reference evidence="1 2" key="1">
    <citation type="journal article" date="2018" name="PLoS Genet.">
        <title>Population sequencing reveals clonal diversity and ancestral inbreeding in the grapevine cultivar Chardonnay.</title>
        <authorList>
            <person name="Roach M.J."/>
            <person name="Johnson D.L."/>
            <person name="Bohlmann J."/>
            <person name="van Vuuren H.J."/>
            <person name="Jones S.J."/>
            <person name="Pretorius I.S."/>
            <person name="Schmidt S.A."/>
            <person name="Borneman A.R."/>
        </authorList>
    </citation>
    <scope>NUCLEOTIDE SEQUENCE [LARGE SCALE GENOMIC DNA]</scope>
    <source>
        <strain evidence="2">cv. Chardonnay</strain>
        <tissue evidence="1">Leaf</tissue>
    </source>
</reference>